<keyword evidence="1" id="KW-0812">Transmembrane</keyword>
<evidence type="ECO:0000313" key="2">
    <source>
        <dbReference type="EMBL" id="KKO03053.1"/>
    </source>
</evidence>
<evidence type="ECO:0000256" key="1">
    <source>
        <dbReference type="SAM" id="Phobius"/>
    </source>
</evidence>
<feature type="transmembrane region" description="Helical" evidence="1">
    <location>
        <begin position="12"/>
        <end position="33"/>
    </location>
</feature>
<organism evidence="2">
    <name type="scientific">marine sediment metagenome</name>
    <dbReference type="NCBI Taxonomy" id="412755"/>
    <lineage>
        <taxon>unclassified sequences</taxon>
        <taxon>metagenomes</taxon>
        <taxon>ecological metagenomes</taxon>
    </lineage>
</organism>
<sequence length="49" mass="5349">MPSFVDIAAARLYRWVFANAVTLAGAGICWWFVAIKMVLLRAGIAYAAC</sequence>
<accession>A0A0F9VSZ1</accession>
<dbReference type="EMBL" id="LAZR01000028">
    <property type="protein sequence ID" value="KKO03053.1"/>
    <property type="molecule type" value="Genomic_DNA"/>
</dbReference>
<protein>
    <submittedName>
        <fullName evidence="2">Uncharacterized protein</fullName>
    </submittedName>
</protein>
<proteinExistence type="predicted"/>
<name>A0A0F9VSZ1_9ZZZZ</name>
<comment type="caution">
    <text evidence="2">The sequence shown here is derived from an EMBL/GenBank/DDBJ whole genome shotgun (WGS) entry which is preliminary data.</text>
</comment>
<dbReference type="AlphaFoldDB" id="A0A0F9VSZ1"/>
<keyword evidence="1" id="KW-1133">Transmembrane helix</keyword>
<gene>
    <name evidence="2" type="ORF">LCGC14_0099740</name>
</gene>
<keyword evidence="1" id="KW-0472">Membrane</keyword>
<reference evidence="2" key="1">
    <citation type="journal article" date="2015" name="Nature">
        <title>Complex archaea that bridge the gap between prokaryotes and eukaryotes.</title>
        <authorList>
            <person name="Spang A."/>
            <person name="Saw J.H."/>
            <person name="Jorgensen S.L."/>
            <person name="Zaremba-Niedzwiedzka K."/>
            <person name="Martijn J."/>
            <person name="Lind A.E."/>
            <person name="van Eijk R."/>
            <person name="Schleper C."/>
            <person name="Guy L."/>
            <person name="Ettema T.J."/>
        </authorList>
    </citation>
    <scope>NUCLEOTIDE SEQUENCE</scope>
</reference>